<sequence>MLVRIRPGAELTGAEREFVECLRAYPSTGLALIDCRVGDRRLGAVIVTPRGITVVEVKGFRRRQSGLLGLGRSGAWTISDSPLDLDTEPSSGLTDRVEHGVHAVRVALERALQDSRHVCGAVVLVPYRGVVVRPARTALRPGLDVLIANTVDAHELRVYLENFSAGPRDWTVERVRNACTAFGLADLAPSRAELGADGFAPNRPAPAPPPVRRFVEPVKAPPVEPSARGKLAGLVVFAVALLGVLIVFVVVVLALLRESPTPSRTVSETTQSTTRAPAQTGPRAPAQSTTHAPAQAGQQPPQCWPFQDGC</sequence>
<dbReference type="RefSeq" id="WP_378563381.1">
    <property type="nucleotide sequence ID" value="NZ_JBHSDL010000014.1"/>
</dbReference>
<evidence type="ECO:0000256" key="1">
    <source>
        <dbReference type="SAM" id="MobiDB-lite"/>
    </source>
</evidence>
<feature type="transmembrane region" description="Helical" evidence="2">
    <location>
        <begin position="231"/>
        <end position="256"/>
    </location>
</feature>
<organism evidence="3 4">
    <name type="scientific">Nocardia halotolerans</name>
    <dbReference type="NCBI Taxonomy" id="1755878"/>
    <lineage>
        <taxon>Bacteria</taxon>
        <taxon>Bacillati</taxon>
        <taxon>Actinomycetota</taxon>
        <taxon>Actinomycetes</taxon>
        <taxon>Mycobacteriales</taxon>
        <taxon>Nocardiaceae</taxon>
        <taxon>Nocardia</taxon>
    </lineage>
</organism>
<name>A0ABV8VMX9_9NOCA</name>
<keyword evidence="2" id="KW-0472">Membrane</keyword>
<feature type="region of interest" description="Disordered" evidence="1">
    <location>
        <begin position="261"/>
        <end position="310"/>
    </location>
</feature>
<evidence type="ECO:0000313" key="3">
    <source>
        <dbReference type="EMBL" id="MFC4375918.1"/>
    </source>
</evidence>
<evidence type="ECO:0000313" key="4">
    <source>
        <dbReference type="Proteomes" id="UP001595844"/>
    </source>
</evidence>
<protein>
    <submittedName>
        <fullName evidence="3">NERD domain-containing protein</fullName>
    </submittedName>
</protein>
<gene>
    <name evidence="3" type="ORF">ACFO5K_17600</name>
</gene>
<feature type="compositionally biased region" description="Polar residues" evidence="1">
    <location>
        <begin position="261"/>
        <end position="277"/>
    </location>
</feature>
<keyword evidence="4" id="KW-1185">Reference proteome</keyword>
<keyword evidence="2" id="KW-1133">Transmembrane helix</keyword>
<feature type="compositionally biased region" description="Low complexity" evidence="1">
    <location>
        <begin position="292"/>
        <end position="301"/>
    </location>
</feature>
<keyword evidence="2" id="KW-0812">Transmembrane</keyword>
<proteinExistence type="predicted"/>
<dbReference type="EMBL" id="JBHSDL010000014">
    <property type="protein sequence ID" value="MFC4375918.1"/>
    <property type="molecule type" value="Genomic_DNA"/>
</dbReference>
<dbReference type="Proteomes" id="UP001595844">
    <property type="component" value="Unassembled WGS sequence"/>
</dbReference>
<accession>A0ABV8VMX9</accession>
<reference evidence="4" key="1">
    <citation type="journal article" date="2019" name="Int. J. Syst. Evol. Microbiol.">
        <title>The Global Catalogue of Microorganisms (GCM) 10K type strain sequencing project: providing services to taxonomists for standard genome sequencing and annotation.</title>
        <authorList>
            <consortium name="The Broad Institute Genomics Platform"/>
            <consortium name="The Broad Institute Genome Sequencing Center for Infectious Disease"/>
            <person name="Wu L."/>
            <person name="Ma J."/>
        </authorList>
    </citation>
    <scope>NUCLEOTIDE SEQUENCE [LARGE SCALE GENOMIC DNA]</scope>
    <source>
        <strain evidence="4">IBRC-M 10490</strain>
    </source>
</reference>
<evidence type="ECO:0000256" key="2">
    <source>
        <dbReference type="SAM" id="Phobius"/>
    </source>
</evidence>
<comment type="caution">
    <text evidence="3">The sequence shown here is derived from an EMBL/GenBank/DDBJ whole genome shotgun (WGS) entry which is preliminary data.</text>
</comment>